<evidence type="ECO:0000313" key="1">
    <source>
        <dbReference type="EMBL" id="PWK90969.1"/>
    </source>
</evidence>
<sequence length="121" mass="13240">MNPITDAEAVKLFPSLQHLILIREAGWKFLPIDDPGDPDAELDAARIWPAGWRDCIRVRDETDALGLRIQVPADKHSAPAIVWERSGTLAEVVHELLTLPVPGSQLAPTLVIGAAPKLWTP</sequence>
<dbReference type="RefSeq" id="WP_109630915.1">
    <property type="nucleotide sequence ID" value="NZ_QGHB01000001.1"/>
</dbReference>
<name>A0A316IDB6_9PSEU</name>
<evidence type="ECO:0000313" key="2">
    <source>
        <dbReference type="Proteomes" id="UP000246005"/>
    </source>
</evidence>
<organism evidence="1 2">
    <name type="scientific">Lentzea atacamensis</name>
    <dbReference type="NCBI Taxonomy" id="531938"/>
    <lineage>
        <taxon>Bacteria</taxon>
        <taxon>Bacillati</taxon>
        <taxon>Actinomycetota</taxon>
        <taxon>Actinomycetes</taxon>
        <taxon>Pseudonocardiales</taxon>
        <taxon>Pseudonocardiaceae</taxon>
        <taxon>Lentzea</taxon>
    </lineage>
</organism>
<reference evidence="1 2" key="1">
    <citation type="submission" date="2018-05" db="EMBL/GenBank/DDBJ databases">
        <title>Genomic Encyclopedia of Type Strains, Phase IV (KMG-IV): sequencing the most valuable type-strain genomes for metagenomic binning, comparative biology and taxonomic classification.</title>
        <authorList>
            <person name="Goeker M."/>
        </authorList>
    </citation>
    <scope>NUCLEOTIDE SEQUENCE [LARGE SCALE GENOMIC DNA]</scope>
    <source>
        <strain evidence="1 2">DSM 45480</strain>
    </source>
</reference>
<accession>A0A316IDB6</accession>
<protein>
    <submittedName>
        <fullName evidence="1">Uncharacterized protein</fullName>
    </submittedName>
</protein>
<gene>
    <name evidence="1" type="ORF">C8D88_101997</name>
</gene>
<proteinExistence type="predicted"/>
<dbReference type="Proteomes" id="UP000246005">
    <property type="component" value="Unassembled WGS sequence"/>
</dbReference>
<dbReference type="EMBL" id="QGHB01000001">
    <property type="protein sequence ID" value="PWK90969.1"/>
    <property type="molecule type" value="Genomic_DNA"/>
</dbReference>
<dbReference type="AlphaFoldDB" id="A0A316IDB6"/>
<comment type="caution">
    <text evidence="1">The sequence shown here is derived from an EMBL/GenBank/DDBJ whole genome shotgun (WGS) entry which is preliminary data.</text>
</comment>